<evidence type="ECO:0000259" key="1">
    <source>
        <dbReference type="PROSITE" id="PS52002"/>
    </source>
</evidence>
<sequence length="91" mass="10117">MQTSRALFEAMDPFVFLLQSVDCPVRVHTVNRETTSGTLLAVDDHCNIMLKDWSTTGHLPSIEGAAPASLRFIRGEQIRTITLAPQSYQVN</sequence>
<dbReference type="InterPro" id="IPR001163">
    <property type="entry name" value="Sm_dom_euk/arc"/>
</dbReference>
<name>A0A1G4IGG2_TRYEQ</name>
<dbReference type="InterPro" id="IPR047575">
    <property type="entry name" value="Sm"/>
</dbReference>
<proteinExistence type="predicted"/>
<dbReference type="PROSITE" id="PS52002">
    <property type="entry name" value="SM"/>
    <property type="match status" value="1"/>
</dbReference>
<dbReference type="SMART" id="SM00651">
    <property type="entry name" value="Sm"/>
    <property type="match status" value="1"/>
</dbReference>
<dbReference type="GO" id="GO:0003723">
    <property type="term" value="F:RNA binding"/>
    <property type="evidence" value="ECO:0007669"/>
    <property type="project" value="InterPro"/>
</dbReference>
<gene>
    <name evidence="2" type="ORF">TEOVI_000306200</name>
</gene>
<comment type="caution">
    <text evidence="2">The sequence shown here is derived from an EMBL/GenBank/DDBJ whole genome shotgun (WGS) entry which is preliminary data.</text>
</comment>
<accession>A0A1G4IGG2</accession>
<dbReference type="CDD" id="cd00600">
    <property type="entry name" value="Sm_like"/>
    <property type="match status" value="1"/>
</dbReference>
<organism evidence="2 3">
    <name type="scientific">Trypanosoma equiperdum</name>
    <dbReference type="NCBI Taxonomy" id="5694"/>
    <lineage>
        <taxon>Eukaryota</taxon>
        <taxon>Discoba</taxon>
        <taxon>Euglenozoa</taxon>
        <taxon>Kinetoplastea</taxon>
        <taxon>Metakinetoplastina</taxon>
        <taxon>Trypanosomatida</taxon>
        <taxon>Trypanosomatidae</taxon>
        <taxon>Trypanosoma</taxon>
    </lineage>
</organism>
<dbReference type="Gene3D" id="2.30.30.100">
    <property type="match status" value="1"/>
</dbReference>
<reference evidence="2" key="1">
    <citation type="submission" date="2016-09" db="EMBL/GenBank/DDBJ databases">
        <authorList>
            <person name="Hebert L."/>
            <person name="Moumen B."/>
        </authorList>
    </citation>
    <scope>NUCLEOTIDE SEQUENCE [LARGE SCALE GENOMIC DNA]</scope>
    <source>
        <strain evidence="2">OVI</strain>
    </source>
</reference>
<dbReference type="Proteomes" id="UP000195570">
    <property type="component" value="Unassembled WGS sequence"/>
</dbReference>
<dbReference type="VEuPathDB" id="TriTrypDB:TEOVI_000306200"/>
<feature type="domain" description="Sm" evidence="1">
    <location>
        <begin position="12"/>
        <end position="87"/>
    </location>
</feature>
<keyword evidence="3" id="KW-1185">Reference proteome</keyword>
<dbReference type="AlphaFoldDB" id="A0A1G4IGG2"/>
<evidence type="ECO:0000313" key="2">
    <source>
        <dbReference type="EMBL" id="SCU71481.1"/>
    </source>
</evidence>
<dbReference type="RefSeq" id="XP_067082143.1">
    <property type="nucleotide sequence ID" value="XM_067226042.1"/>
</dbReference>
<evidence type="ECO:0000313" key="3">
    <source>
        <dbReference type="Proteomes" id="UP000195570"/>
    </source>
</evidence>
<dbReference type="GeneID" id="92377002"/>
<dbReference type="EMBL" id="CZPT02001632">
    <property type="protein sequence ID" value="SCU71481.1"/>
    <property type="molecule type" value="Genomic_DNA"/>
</dbReference>
<dbReference type="SUPFAM" id="SSF50182">
    <property type="entry name" value="Sm-like ribonucleoproteins"/>
    <property type="match status" value="1"/>
</dbReference>
<dbReference type="InterPro" id="IPR010920">
    <property type="entry name" value="LSM_dom_sf"/>
</dbReference>
<protein>
    <submittedName>
        <fullName evidence="2">U6 snRNA-associated Sm-like protein LSm3p</fullName>
    </submittedName>
</protein>
<dbReference type="Pfam" id="PF01423">
    <property type="entry name" value="LSM"/>
    <property type="match status" value="1"/>
</dbReference>